<accession>A0A1D1UVW3</accession>
<dbReference type="GO" id="GO:0019901">
    <property type="term" value="F:protein kinase binding"/>
    <property type="evidence" value="ECO:0007669"/>
    <property type="project" value="TreeGrafter"/>
</dbReference>
<feature type="region of interest" description="Disordered" evidence="6">
    <location>
        <begin position="1"/>
        <end position="44"/>
    </location>
</feature>
<evidence type="ECO:0000313" key="8">
    <source>
        <dbReference type="EMBL" id="GAU90533.1"/>
    </source>
</evidence>
<feature type="compositionally biased region" description="Polar residues" evidence="6">
    <location>
        <begin position="8"/>
        <end position="44"/>
    </location>
</feature>
<dbReference type="GO" id="GO:0005737">
    <property type="term" value="C:cytoplasm"/>
    <property type="evidence" value="ECO:0007669"/>
    <property type="project" value="TreeGrafter"/>
</dbReference>
<organism evidence="8 9">
    <name type="scientific">Ramazzottius varieornatus</name>
    <name type="common">Water bear</name>
    <name type="synonym">Tardigrade</name>
    <dbReference type="NCBI Taxonomy" id="947166"/>
    <lineage>
        <taxon>Eukaryota</taxon>
        <taxon>Metazoa</taxon>
        <taxon>Ecdysozoa</taxon>
        <taxon>Tardigrada</taxon>
        <taxon>Eutardigrada</taxon>
        <taxon>Parachela</taxon>
        <taxon>Hypsibioidea</taxon>
        <taxon>Ramazzottiidae</taxon>
        <taxon>Ramazzottius</taxon>
    </lineage>
</organism>
<dbReference type="STRING" id="947166.A0A1D1UVW3"/>
<dbReference type="InterPro" id="IPR046342">
    <property type="entry name" value="CBS_dom_sf"/>
</dbReference>
<evidence type="ECO:0000256" key="4">
    <source>
        <dbReference type="ARBA" id="ARBA00025878"/>
    </source>
</evidence>
<dbReference type="SUPFAM" id="SSF54631">
    <property type="entry name" value="CBS-domain pair"/>
    <property type="match status" value="1"/>
</dbReference>
<dbReference type="GO" id="GO:0019887">
    <property type="term" value="F:protein kinase regulator activity"/>
    <property type="evidence" value="ECO:0007669"/>
    <property type="project" value="TreeGrafter"/>
</dbReference>
<comment type="similarity">
    <text evidence="1">Belongs to the 5'-AMP-activated protein kinase gamma subunit family.</text>
</comment>
<dbReference type="GO" id="GO:0016208">
    <property type="term" value="F:AMP binding"/>
    <property type="evidence" value="ECO:0007669"/>
    <property type="project" value="TreeGrafter"/>
</dbReference>
<keyword evidence="9" id="KW-1185">Reference proteome</keyword>
<keyword evidence="2" id="KW-0677">Repeat</keyword>
<evidence type="ECO:0000256" key="6">
    <source>
        <dbReference type="SAM" id="MobiDB-lite"/>
    </source>
</evidence>
<reference evidence="8 9" key="1">
    <citation type="journal article" date="2016" name="Nat. Commun.">
        <title>Extremotolerant tardigrade genome and improved radiotolerance of human cultured cells by tardigrade-unique protein.</title>
        <authorList>
            <person name="Hashimoto T."/>
            <person name="Horikawa D.D."/>
            <person name="Saito Y."/>
            <person name="Kuwahara H."/>
            <person name="Kozuka-Hata H."/>
            <person name="Shin-I T."/>
            <person name="Minakuchi Y."/>
            <person name="Ohishi K."/>
            <person name="Motoyama A."/>
            <person name="Aizu T."/>
            <person name="Enomoto A."/>
            <person name="Kondo K."/>
            <person name="Tanaka S."/>
            <person name="Hara Y."/>
            <person name="Koshikawa S."/>
            <person name="Sagara H."/>
            <person name="Miura T."/>
            <person name="Yokobori S."/>
            <person name="Miyagawa K."/>
            <person name="Suzuki Y."/>
            <person name="Kubo T."/>
            <person name="Oyama M."/>
            <person name="Kohara Y."/>
            <person name="Fujiyama A."/>
            <person name="Arakawa K."/>
            <person name="Katayama T."/>
            <person name="Toyoda A."/>
            <person name="Kunieda T."/>
        </authorList>
    </citation>
    <scope>NUCLEOTIDE SEQUENCE [LARGE SCALE GENOMIC DNA]</scope>
    <source>
        <strain evidence="8 9">YOKOZUNA-1</strain>
    </source>
</reference>
<dbReference type="SMART" id="SM00116">
    <property type="entry name" value="CBS"/>
    <property type="match status" value="2"/>
</dbReference>
<evidence type="ECO:0000256" key="5">
    <source>
        <dbReference type="PROSITE-ProRule" id="PRU00703"/>
    </source>
</evidence>
<feature type="domain" description="CBS" evidence="7">
    <location>
        <begin position="202"/>
        <end position="260"/>
    </location>
</feature>
<dbReference type="PANTHER" id="PTHR13780">
    <property type="entry name" value="AMP-ACTIVATED PROTEIN KINASE, GAMMA REGULATORY SUBUNIT"/>
    <property type="match status" value="1"/>
</dbReference>
<comment type="caution">
    <text evidence="8">The sequence shown here is derived from an EMBL/GenBank/DDBJ whole genome shotgun (WGS) entry which is preliminary data.</text>
</comment>
<evidence type="ECO:0000313" key="9">
    <source>
        <dbReference type="Proteomes" id="UP000186922"/>
    </source>
</evidence>
<feature type="domain" description="CBS" evidence="7">
    <location>
        <begin position="121"/>
        <end position="178"/>
    </location>
</feature>
<evidence type="ECO:0000259" key="7">
    <source>
        <dbReference type="PROSITE" id="PS51371"/>
    </source>
</evidence>
<dbReference type="PROSITE" id="PS51371">
    <property type="entry name" value="CBS"/>
    <property type="match status" value="2"/>
</dbReference>
<dbReference type="PANTHER" id="PTHR13780:SF35">
    <property type="entry name" value="LD22662P"/>
    <property type="match status" value="1"/>
</dbReference>
<evidence type="ECO:0000256" key="2">
    <source>
        <dbReference type="ARBA" id="ARBA00022737"/>
    </source>
</evidence>
<evidence type="ECO:0000256" key="1">
    <source>
        <dbReference type="ARBA" id="ARBA00006750"/>
    </source>
</evidence>
<keyword evidence="3 5" id="KW-0129">CBS domain</keyword>
<dbReference type="InterPro" id="IPR000644">
    <property type="entry name" value="CBS_dom"/>
</dbReference>
<dbReference type="CDD" id="cd04618">
    <property type="entry name" value="CBS_euAMPK_gamma-like_repeat1"/>
    <property type="match status" value="1"/>
</dbReference>
<evidence type="ECO:0000256" key="3">
    <source>
        <dbReference type="ARBA" id="ARBA00023122"/>
    </source>
</evidence>
<dbReference type="InterPro" id="IPR050511">
    <property type="entry name" value="AMPK_gamma/SDS23_families"/>
</dbReference>
<dbReference type="AlphaFoldDB" id="A0A1D1UVW3"/>
<protein>
    <recommendedName>
        <fullName evidence="7">CBS domain-containing protein</fullName>
    </recommendedName>
</protein>
<dbReference type="Gene3D" id="3.10.580.10">
    <property type="entry name" value="CBS-domain"/>
    <property type="match status" value="1"/>
</dbReference>
<name>A0A1D1UVW3_RAMVA</name>
<dbReference type="Proteomes" id="UP000186922">
    <property type="component" value="Unassembled WGS sequence"/>
</dbReference>
<gene>
    <name evidence="8" type="primary">RvY_02938</name>
    <name evidence="8" type="synonym">RvY_02938.1</name>
    <name evidence="8" type="ORF">RvY_02938-1</name>
</gene>
<dbReference type="GO" id="GO:0005634">
    <property type="term" value="C:nucleus"/>
    <property type="evidence" value="ECO:0007669"/>
    <property type="project" value="TreeGrafter"/>
</dbReference>
<dbReference type="EMBL" id="BDGG01000001">
    <property type="protein sequence ID" value="GAU90533.1"/>
    <property type="molecule type" value="Genomic_DNA"/>
</dbReference>
<dbReference type="GO" id="GO:0031588">
    <property type="term" value="C:nucleotide-activated protein kinase complex"/>
    <property type="evidence" value="ECO:0007669"/>
    <property type="project" value="TreeGrafter"/>
</dbReference>
<sequence>MSRRFTFPATTLENSSTVGKKRTSNLYRTTSNEPSGDVDVSQNRTWDSTSTNFSLSDASSERSPHHLKVIYRNSEGKVCSYPVEDSEYTYDGVAGNERHLEYSSVFFKFAEAHSCYDIIPTSTRLIVFHNELCVKKAFYALVFNGIRAAPVWDNEKNAFVGMLTVTDFIAVLLKNRELSSEELDQLMEQSTVQSWRELLGHERRQLISICPETSIREAVESLVRNHVHRLPVMDPQTGNLLYILTHKRILSFLLAYPRTRSPAPRWLGFQALATGHPSSYAEKSPTVDGHLLQP</sequence>
<dbReference type="OrthoDB" id="449052at2759"/>
<dbReference type="Pfam" id="PF00571">
    <property type="entry name" value="CBS"/>
    <property type="match status" value="2"/>
</dbReference>
<proteinExistence type="inferred from homology"/>
<comment type="subunit">
    <text evidence="4">AMPK is a heterotrimer of an alpha catalytic subunit (PRKAA1 or PRKAA2), a beta (PRKAB1 or PRKAB2) and a gamma non-catalytic subunits (PRKAG1, PRKAG2 or PRKAG3). Interacts with FNIP1 and FNIP2.</text>
</comment>